<keyword evidence="2" id="KW-1185">Reference proteome</keyword>
<comment type="caution">
    <text evidence="1">The sequence shown here is derived from an EMBL/GenBank/DDBJ whole genome shotgun (WGS) entry which is preliminary data.</text>
</comment>
<dbReference type="Proteomes" id="UP000784294">
    <property type="component" value="Unassembled WGS sequence"/>
</dbReference>
<protein>
    <submittedName>
        <fullName evidence="1">Uncharacterized protein</fullName>
    </submittedName>
</protein>
<gene>
    <name evidence="1" type="ORF">PXEA_LOCUS11135</name>
</gene>
<reference evidence="1" key="1">
    <citation type="submission" date="2018-11" db="EMBL/GenBank/DDBJ databases">
        <authorList>
            <consortium name="Pathogen Informatics"/>
        </authorList>
    </citation>
    <scope>NUCLEOTIDE SEQUENCE</scope>
</reference>
<sequence>MNGGSALQPANLSALGLWQPEGSLGRLLVLSGDASMRTGPATGLRPSPLPRPWYNSHSVQSPIMAGARVSINRRGLT</sequence>
<proteinExistence type="predicted"/>
<organism evidence="1 2">
    <name type="scientific">Protopolystoma xenopodis</name>
    <dbReference type="NCBI Taxonomy" id="117903"/>
    <lineage>
        <taxon>Eukaryota</taxon>
        <taxon>Metazoa</taxon>
        <taxon>Spiralia</taxon>
        <taxon>Lophotrochozoa</taxon>
        <taxon>Platyhelminthes</taxon>
        <taxon>Monogenea</taxon>
        <taxon>Polyopisthocotylea</taxon>
        <taxon>Polystomatidea</taxon>
        <taxon>Polystomatidae</taxon>
        <taxon>Protopolystoma</taxon>
    </lineage>
</organism>
<evidence type="ECO:0000313" key="1">
    <source>
        <dbReference type="EMBL" id="VEL17695.1"/>
    </source>
</evidence>
<accession>A0A448WQL1</accession>
<name>A0A448WQL1_9PLAT</name>
<dbReference type="AlphaFoldDB" id="A0A448WQL1"/>
<evidence type="ECO:0000313" key="2">
    <source>
        <dbReference type="Proteomes" id="UP000784294"/>
    </source>
</evidence>
<dbReference type="EMBL" id="CAAALY010033775">
    <property type="protein sequence ID" value="VEL17695.1"/>
    <property type="molecule type" value="Genomic_DNA"/>
</dbReference>